<feature type="region of interest" description="Disordered" evidence="5">
    <location>
        <begin position="1"/>
        <end position="39"/>
    </location>
</feature>
<reference evidence="7 8" key="1">
    <citation type="submission" date="2023-08" db="EMBL/GenBank/DDBJ databases">
        <title>Comparative genomics and taxonomic characterization of three novel marine species of genus Marivirga.</title>
        <authorList>
            <person name="Muhammad N."/>
            <person name="Kim S.-G."/>
        </authorList>
    </citation>
    <scope>NUCLEOTIDE SEQUENCE [LARGE SCALE GENOMIC DNA]</scope>
    <source>
        <strain evidence="7 8">BDSF4-3</strain>
    </source>
</reference>
<proteinExistence type="predicted"/>
<feature type="compositionally biased region" description="Polar residues" evidence="5">
    <location>
        <begin position="21"/>
        <end position="39"/>
    </location>
</feature>
<dbReference type="EC" id="3.1.1.61" evidence="2"/>
<dbReference type="GO" id="GO:0006935">
    <property type="term" value="P:chemotaxis"/>
    <property type="evidence" value="ECO:0007669"/>
    <property type="project" value="InterPro"/>
</dbReference>
<evidence type="ECO:0000313" key="7">
    <source>
        <dbReference type="EMBL" id="WMN11919.1"/>
    </source>
</evidence>
<evidence type="ECO:0000313" key="8">
    <source>
        <dbReference type="Proteomes" id="UP001230496"/>
    </source>
</evidence>
<sequence length="161" mass="18245">MSEKKLKSNTKNSDKHHDSYSKNTKMINASRSSHFNQNDMTESDINNSCYIVGIGASSGGMEAIHSLFDNTPADGVSYVIIQHLSPNHKSFMAELLEIHSKLKICEVENEMVVKPNQVYTIPKGKNMTIRDKTLYLTDSIPKQTNTAVDIFFKFSRRRSKK</sequence>
<dbReference type="SUPFAM" id="SSF52738">
    <property type="entry name" value="Methylesterase CheB, C-terminal domain"/>
    <property type="match status" value="1"/>
</dbReference>
<gene>
    <name evidence="7" type="ORF">QYS49_31775</name>
</gene>
<dbReference type="GO" id="GO:0000156">
    <property type="term" value="F:phosphorelay response regulator activity"/>
    <property type="evidence" value="ECO:0007669"/>
    <property type="project" value="InterPro"/>
</dbReference>
<protein>
    <recommendedName>
        <fullName evidence="2">protein-glutamate methylesterase</fullName>
        <ecNumber evidence="2">3.1.1.61</ecNumber>
    </recommendedName>
</protein>
<dbReference type="KEGG" id="msaa:QYS49_31775"/>
<organism evidence="7 8">
    <name type="scientific">Marivirga salinarum</name>
    <dbReference type="NCBI Taxonomy" id="3059078"/>
    <lineage>
        <taxon>Bacteria</taxon>
        <taxon>Pseudomonadati</taxon>
        <taxon>Bacteroidota</taxon>
        <taxon>Cytophagia</taxon>
        <taxon>Cytophagales</taxon>
        <taxon>Marivirgaceae</taxon>
        <taxon>Marivirga</taxon>
    </lineage>
</organism>
<keyword evidence="1" id="KW-0378">Hydrolase</keyword>
<comment type="caution">
    <text evidence="4">Lacks conserved residue(s) required for the propagation of feature annotation.</text>
</comment>
<feature type="compositionally biased region" description="Basic and acidic residues" evidence="5">
    <location>
        <begin position="1"/>
        <end position="20"/>
    </location>
</feature>
<evidence type="ECO:0000256" key="1">
    <source>
        <dbReference type="ARBA" id="ARBA00022801"/>
    </source>
</evidence>
<dbReference type="Pfam" id="PF01339">
    <property type="entry name" value="CheB_methylest"/>
    <property type="match status" value="1"/>
</dbReference>
<dbReference type="RefSeq" id="WP_308349661.1">
    <property type="nucleotide sequence ID" value="NZ_CP129971.1"/>
</dbReference>
<dbReference type="GO" id="GO:0008984">
    <property type="term" value="F:protein-glutamate methylesterase activity"/>
    <property type="evidence" value="ECO:0007669"/>
    <property type="project" value="UniProtKB-EC"/>
</dbReference>
<feature type="domain" description="CheB-type methylesterase" evidence="6">
    <location>
        <begin position="45"/>
        <end position="130"/>
    </location>
</feature>
<dbReference type="PANTHER" id="PTHR42872:SF6">
    <property type="entry name" value="PROTEIN-GLUTAMATE METHYLESTERASE_PROTEIN-GLUTAMINE GLUTAMINASE"/>
    <property type="match status" value="1"/>
</dbReference>
<dbReference type="PANTHER" id="PTHR42872">
    <property type="entry name" value="PROTEIN-GLUTAMATE METHYLESTERASE/PROTEIN-GLUTAMINE GLUTAMINASE"/>
    <property type="match status" value="1"/>
</dbReference>
<dbReference type="PROSITE" id="PS50122">
    <property type="entry name" value="CHEB"/>
    <property type="match status" value="1"/>
</dbReference>
<dbReference type="Gene3D" id="3.40.50.180">
    <property type="entry name" value="Methylesterase CheB, C-terminal domain"/>
    <property type="match status" value="1"/>
</dbReference>
<evidence type="ECO:0000256" key="2">
    <source>
        <dbReference type="ARBA" id="ARBA00039140"/>
    </source>
</evidence>
<dbReference type="EMBL" id="CP129971">
    <property type="protein sequence ID" value="WMN11919.1"/>
    <property type="molecule type" value="Genomic_DNA"/>
</dbReference>
<comment type="catalytic activity">
    <reaction evidence="3">
        <text>[protein]-L-glutamate 5-O-methyl ester + H2O = L-glutamyl-[protein] + methanol + H(+)</text>
        <dbReference type="Rhea" id="RHEA:23236"/>
        <dbReference type="Rhea" id="RHEA-COMP:10208"/>
        <dbReference type="Rhea" id="RHEA-COMP:10311"/>
        <dbReference type="ChEBI" id="CHEBI:15377"/>
        <dbReference type="ChEBI" id="CHEBI:15378"/>
        <dbReference type="ChEBI" id="CHEBI:17790"/>
        <dbReference type="ChEBI" id="CHEBI:29973"/>
        <dbReference type="ChEBI" id="CHEBI:82795"/>
        <dbReference type="EC" id="3.1.1.61"/>
    </reaction>
</comment>
<evidence type="ECO:0000256" key="4">
    <source>
        <dbReference type="PROSITE-ProRule" id="PRU00050"/>
    </source>
</evidence>
<accession>A0AA51NBF5</accession>
<dbReference type="GO" id="GO:0005737">
    <property type="term" value="C:cytoplasm"/>
    <property type="evidence" value="ECO:0007669"/>
    <property type="project" value="InterPro"/>
</dbReference>
<dbReference type="InterPro" id="IPR035909">
    <property type="entry name" value="CheB_C"/>
</dbReference>
<evidence type="ECO:0000256" key="5">
    <source>
        <dbReference type="SAM" id="MobiDB-lite"/>
    </source>
</evidence>
<keyword evidence="8" id="KW-1185">Reference proteome</keyword>
<evidence type="ECO:0000259" key="6">
    <source>
        <dbReference type="PROSITE" id="PS50122"/>
    </source>
</evidence>
<dbReference type="InterPro" id="IPR000673">
    <property type="entry name" value="Sig_transdc_resp-reg_Me-estase"/>
</dbReference>
<name>A0AA51NBF5_9BACT</name>
<dbReference type="Proteomes" id="UP001230496">
    <property type="component" value="Chromosome"/>
</dbReference>
<evidence type="ECO:0000256" key="3">
    <source>
        <dbReference type="ARBA" id="ARBA00048267"/>
    </source>
</evidence>
<dbReference type="AlphaFoldDB" id="A0AA51NBF5"/>